<protein>
    <submittedName>
        <fullName evidence="1">Uncharacterized protein</fullName>
    </submittedName>
</protein>
<accession>A0A3A4RZE0</accession>
<reference evidence="2" key="1">
    <citation type="submission" date="2018-02" db="EMBL/GenBank/DDBJ databases">
        <authorList>
            <person name="Handem S."/>
        </authorList>
    </citation>
    <scope>NUCLEOTIDE SEQUENCE [LARGE SCALE GENOMIC DNA]</scope>
    <source>
        <strain evidence="2">Spain939</strain>
    </source>
</reference>
<evidence type="ECO:0000313" key="1">
    <source>
        <dbReference type="EMBL" id="RJP77207.1"/>
    </source>
</evidence>
<dbReference type="EMBL" id="PTQV01000115">
    <property type="protein sequence ID" value="RJP77207.1"/>
    <property type="molecule type" value="Genomic_DNA"/>
</dbReference>
<evidence type="ECO:0000313" key="2">
    <source>
        <dbReference type="Proteomes" id="UP000266144"/>
    </source>
</evidence>
<dbReference type="Proteomes" id="UP000266144">
    <property type="component" value="Unassembled WGS sequence"/>
</dbReference>
<comment type="caution">
    <text evidence="1">The sequence shown here is derived from an EMBL/GenBank/DDBJ whole genome shotgun (WGS) entry which is preliminary data.</text>
</comment>
<dbReference type="RefSeq" id="WP_119943708.1">
    <property type="nucleotide sequence ID" value="NZ_PTQV01000115.1"/>
</dbReference>
<sequence>MFGNYPSQILVAVENMNQVFDTPEKRKYVADKARLHLSDKTKSDLYSEAYACLLNELGINTRIQDEYTQKLVVFYFEAQKRYYMGSSMLDDFKKYNGKLPYRFNSYK</sequence>
<name>A0A3A4RZE0_9STRE</name>
<gene>
    <name evidence="1" type="ORF">C5O68_12255</name>
</gene>
<dbReference type="AlphaFoldDB" id="A0A3A4RZE0"/>
<organism evidence="1 2">
    <name type="scientific">Streptococcus pseudopneumoniae</name>
    <dbReference type="NCBI Taxonomy" id="257758"/>
    <lineage>
        <taxon>Bacteria</taxon>
        <taxon>Bacillati</taxon>
        <taxon>Bacillota</taxon>
        <taxon>Bacilli</taxon>
        <taxon>Lactobacillales</taxon>
        <taxon>Streptococcaceae</taxon>
        <taxon>Streptococcus</taxon>
    </lineage>
</organism>
<proteinExistence type="predicted"/>